<accession>Q97B71</accession>
<evidence type="ECO:0000313" key="1">
    <source>
        <dbReference type="EMBL" id="BAB59728.1"/>
    </source>
</evidence>
<organism evidence="1 2">
    <name type="scientific">Thermoplasma volcanium (strain ATCC 51530 / DSM 4299 / JCM 9571 / NBRC 15438 / GSS1)</name>
    <dbReference type="NCBI Taxonomy" id="273116"/>
    <lineage>
        <taxon>Archaea</taxon>
        <taxon>Methanobacteriati</taxon>
        <taxon>Thermoplasmatota</taxon>
        <taxon>Thermoplasmata</taxon>
        <taxon>Thermoplasmatales</taxon>
        <taxon>Thermoplasmataceae</taxon>
        <taxon>Thermoplasma</taxon>
    </lineage>
</organism>
<dbReference type="EMBL" id="BA000011">
    <property type="protein sequence ID" value="BAB59728.1"/>
    <property type="molecule type" value="Genomic_DNA"/>
</dbReference>
<sequence length="59" mass="7259">MSKVLPQSCIMKRKYRNDKWDKKLAFKYIIRSRENIEMMYLFINGENKIYNKMSQGYLT</sequence>
<reference evidence="1 2" key="2">
    <citation type="journal article" date="2000" name="Proc. Natl. Acad. Sci. U.S.A.">
        <title>Archaeal adaptation to higher temperatures revealed by genomic sequence of Thermoplasma volcanium.</title>
        <authorList>
            <person name="Kawashima T."/>
            <person name="Amano N."/>
            <person name="Koike H."/>
            <person name="Makino S."/>
            <person name="Higuchi S."/>
            <person name="Kawashima-Ohya Y."/>
            <person name="Watanabe K."/>
            <person name="Yamazaki M."/>
            <person name="Kanehori K."/>
            <person name="Kawamoto T."/>
            <person name="Nunoshiba T."/>
            <person name="Yamamoto Y."/>
            <person name="Aramaki H."/>
            <person name="Makino K."/>
            <person name="Suzuki M."/>
        </authorList>
    </citation>
    <scope>NUCLEOTIDE SEQUENCE [LARGE SCALE GENOMIC DNA]</scope>
    <source>
        <strain evidence="2">ATCC 51530 / DSM 4299 / JCM 9571 / NBRC 15438 / GSS1</strain>
    </source>
</reference>
<reference evidence="1 2" key="1">
    <citation type="journal article" date="1999" name="Proc. Jpn. Acad.">
        <title>Determination of the complete genomic DNA sequence of Thermoplasma volvanium GSS1.</title>
        <authorList>
            <person name="Kawashima T."/>
            <person name="Yamamoto Y."/>
            <person name="Aramaki H."/>
            <person name="Nunoshiba T."/>
            <person name="Kawamoto T."/>
            <person name="Watanabe K."/>
            <person name="Yamazaki M."/>
            <person name="Kanehori K."/>
            <person name="Amano N."/>
            <person name="Ohya Y."/>
            <person name="Makino K."/>
            <person name="Suzuki M."/>
        </authorList>
    </citation>
    <scope>NUCLEOTIDE SEQUENCE [LARGE SCALE GENOMIC DNA]</scope>
    <source>
        <strain evidence="2">ATCC 51530 / DSM 4299 / JCM 9571 / NBRC 15438 / GSS1</strain>
    </source>
</reference>
<dbReference type="PaxDb" id="273116-14324801"/>
<protein>
    <submittedName>
        <fullName evidence="1">TVG0574635 protein</fullName>
    </submittedName>
</protein>
<keyword evidence="2" id="KW-1185">Reference proteome</keyword>
<evidence type="ECO:0000313" key="2">
    <source>
        <dbReference type="Proteomes" id="UP000001017"/>
    </source>
</evidence>
<gene>
    <name evidence="1" type="ORF">TVG0574635</name>
</gene>
<proteinExistence type="predicted"/>
<dbReference type="Proteomes" id="UP000001017">
    <property type="component" value="Chromosome"/>
</dbReference>
<name>Q97B71_THEVO</name>
<dbReference type="AlphaFoldDB" id="Q97B71"/>
<dbReference type="KEGG" id="tvo:TVG0574635"/>
<dbReference type="HOGENOM" id="CLU_2949509_0_0_2"/>